<dbReference type="AlphaFoldDB" id="A0A3R8JV47"/>
<dbReference type="GO" id="GO:0006508">
    <property type="term" value="P:proteolysis"/>
    <property type="evidence" value="ECO:0007669"/>
    <property type="project" value="UniProtKB-KW"/>
</dbReference>
<evidence type="ECO:0000256" key="3">
    <source>
        <dbReference type="ARBA" id="ARBA00022801"/>
    </source>
</evidence>
<dbReference type="InterPro" id="IPR000064">
    <property type="entry name" value="NLP_P60_dom"/>
</dbReference>
<reference evidence="6" key="1">
    <citation type="submission" date="2018-10" db="EMBL/GenBank/DDBJ databases">
        <title>Schaedlerella arabinophila gen. nov. sp. nov., isolated from the mouse intestinal tract and comparative analysis with the genome of the closely related altered Schaedler flora strain ASF502.</title>
        <authorList>
            <person name="Miyake S."/>
            <person name="Soh M."/>
            <person name="Seedorf H."/>
        </authorList>
    </citation>
    <scope>NUCLEOTIDE SEQUENCE [LARGE SCALE GENOMIC DNA]</scope>
    <source>
        <strain evidence="6">DSM 106076</strain>
    </source>
</reference>
<dbReference type="SUPFAM" id="SSF54001">
    <property type="entry name" value="Cysteine proteinases"/>
    <property type="match status" value="1"/>
</dbReference>
<comment type="similarity">
    <text evidence="1">Belongs to the peptidase C40 family.</text>
</comment>
<dbReference type="InterPro" id="IPR038765">
    <property type="entry name" value="Papain-like_cys_pep_sf"/>
</dbReference>
<evidence type="ECO:0000256" key="4">
    <source>
        <dbReference type="ARBA" id="ARBA00022807"/>
    </source>
</evidence>
<dbReference type="GO" id="GO:0008234">
    <property type="term" value="F:cysteine-type peptidase activity"/>
    <property type="evidence" value="ECO:0007669"/>
    <property type="project" value="UniProtKB-KW"/>
</dbReference>
<name>A0A3R8JV47_9FIRM</name>
<comment type="caution">
    <text evidence="6">The sequence shown here is derived from an EMBL/GenBank/DDBJ whole genome shotgun (WGS) entry which is preliminary data.</text>
</comment>
<evidence type="ECO:0000256" key="1">
    <source>
        <dbReference type="ARBA" id="ARBA00007074"/>
    </source>
</evidence>
<evidence type="ECO:0000259" key="5">
    <source>
        <dbReference type="PROSITE" id="PS51935"/>
    </source>
</evidence>
<dbReference type="PANTHER" id="PTHR47053">
    <property type="entry name" value="MUREIN DD-ENDOPEPTIDASE MEPH-RELATED"/>
    <property type="match status" value="1"/>
</dbReference>
<organism evidence="6 7">
    <name type="scientific">Schaedlerella arabinosiphila</name>
    <dbReference type="NCBI Taxonomy" id="2044587"/>
    <lineage>
        <taxon>Bacteria</taxon>
        <taxon>Bacillati</taxon>
        <taxon>Bacillota</taxon>
        <taxon>Clostridia</taxon>
        <taxon>Lachnospirales</taxon>
        <taxon>Lachnospiraceae</taxon>
        <taxon>Schaedlerella</taxon>
    </lineage>
</organism>
<keyword evidence="4" id="KW-0788">Thiol protease</keyword>
<dbReference type="InterPro" id="IPR059180">
    <property type="entry name" value="3D_YorM"/>
</dbReference>
<keyword evidence="3" id="KW-0378">Hydrolase</keyword>
<dbReference type="InterPro" id="IPR051202">
    <property type="entry name" value="Peptidase_C40"/>
</dbReference>
<sequence>MRHTLFKVLVCICLFLLFLIVMIVSLPSIVFNSIFGLDGNKPIEGVTPTAVYAEMAGAVSDVVDDGYSQALAKVERMISDGGYDYDLSMEALVNYAQSSSGYDVSYILAAYSASMQQQNTKKEDMVSKLGNVAGSMFPVTSEEKQKEIIIPVTYYTYQPVTLTVVTDKVKTGTVNGVAQYRYETAEKTYYLPDESHTSNEPVEIDAYKSVTVSLPVYSGGAVTGTTEETYYQADGKETVTPGTETIKYIECTIHPFDNAVIATAFGLNLDAPYEQFGITYGEAIQKMATALKMTLYGIAGDGQSVPLTDAELIAFVNRQNCNATRKHILTTALSLVGKVPYFWGGKSGPGWNDEWNTPKLVTAAGSTTSGTIRPYGLDCSGFTDWTYKTAVGVNLYGGTWNQWEETAAVSASELLPGDLGFLRESNGQGWSHVLIFAGYGEDGRRMWVHSSGGEGVILNSPSYEATLELRRPQNVDFDAPVPDNIQGTPISTLEVDVTHYCACAKCCGSNANGITASGKIASRGMVAMSSHYPFGTQIMINGTMYTVEDRGGSGIENDIHRVDIYVPDHNEALRLGRFRTTATIYRLGR</sequence>
<protein>
    <recommendedName>
        <fullName evidence="5">NlpC/P60 domain-containing protein</fullName>
    </recommendedName>
</protein>
<evidence type="ECO:0000313" key="7">
    <source>
        <dbReference type="Proteomes" id="UP000274920"/>
    </source>
</evidence>
<dbReference type="Gene3D" id="3.90.1720.10">
    <property type="entry name" value="endopeptidase domain like (from Nostoc punctiforme)"/>
    <property type="match status" value="1"/>
</dbReference>
<dbReference type="EMBL" id="RHJS01000002">
    <property type="protein sequence ID" value="RRK35289.1"/>
    <property type="molecule type" value="Genomic_DNA"/>
</dbReference>
<keyword evidence="7" id="KW-1185">Reference proteome</keyword>
<dbReference type="Proteomes" id="UP000274920">
    <property type="component" value="Unassembled WGS sequence"/>
</dbReference>
<feature type="domain" description="NlpC/P60" evidence="5">
    <location>
        <begin position="322"/>
        <end position="475"/>
    </location>
</feature>
<evidence type="ECO:0000313" key="6">
    <source>
        <dbReference type="EMBL" id="RRK35289.1"/>
    </source>
</evidence>
<gene>
    <name evidence="6" type="ORF">EBB54_10420</name>
</gene>
<dbReference type="PANTHER" id="PTHR47053:SF1">
    <property type="entry name" value="MUREIN DD-ENDOPEPTIDASE MEPH-RELATED"/>
    <property type="match status" value="1"/>
</dbReference>
<evidence type="ECO:0000256" key="2">
    <source>
        <dbReference type="ARBA" id="ARBA00022670"/>
    </source>
</evidence>
<dbReference type="PROSITE" id="PS51935">
    <property type="entry name" value="NLPC_P60"/>
    <property type="match status" value="1"/>
</dbReference>
<proteinExistence type="inferred from homology"/>
<dbReference type="CDD" id="cd14667">
    <property type="entry name" value="3D_containing_proteins"/>
    <property type="match status" value="1"/>
</dbReference>
<accession>A0A3R8JV47</accession>
<keyword evidence="2" id="KW-0645">Protease</keyword>
<dbReference type="Pfam" id="PF00877">
    <property type="entry name" value="NLPC_P60"/>
    <property type="match status" value="1"/>
</dbReference>